<comment type="caution">
    <text evidence="1">The sequence shown here is derived from an EMBL/GenBank/DDBJ whole genome shotgun (WGS) entry which is preliminary data.</text>
</comment>
<gene>
    <name evidence="1" type="ORF">QFC24_001155</name>
</gene>
<dbReference type="Proteomes" id="UP001234202">
    <property type="component" value="Unassembled WGS sequence"/>
</dbReference>
<dbReference type="EMBL" id="JASBWV010000003">
    <property type="protein sequence ID" value="KAJ9126924.1"/>
    <property type="molecule type" value="Genomic_DNA"/>
</dbReference>
<accession>A0ACC2XSB6</accession>
<evidence type="ECO:0000313" key="1">
    <source>
        <dbReference type="EMBL" id="KAJ9126924.1"/>
    </source>
</evidence>
<organism evidence="1 2">
    <name type="scientific">Naganishia onofrii</name>
    <dbReference type="NCBI Taxonomy" id="1851511"/>
    <lineage>
        <taxon>Eukaryota</taxon>
        <taxon>Fungi</taxon>
        <taxon>Dikarya</taxon>
        <taxon>Basidiomycota</taxon>
        <taxon>Agaricomycotina</taxon>
        <taxon>Tremellomycetes</taxon>
        <taxon>Filobasidiales</taxon>
        <taxon>Filobasidiaceae</taxon>
        <taxon>Naganishia</taxon>
    </lineage>
</organism>
<protein>
    <submittedName>
        <fullName evidence="1">Uncharacterized protein</fullName>
    </submittedName>
</protein>
<evidence type="ECO:0000313" key="2">
    <source>
        <dbReference type="Proteomes" id="UP001234202"/>
    </source>
</evidence>
<keyword evidence="2" id="KW-1185">Reference proteome</keyword>
<reference evidence="1" key="1">
    <citation type="submission" date="2023-04" db="EMBL/GenBank/DDBJ databases">
        <title>Draft Genome sequencing of Naganishia species isolated from polar environments using Oxford Nanopore Technology.</title>
        <authorList>
            <person name="Leo P."/>
            <person name="Venkateswaran K."/>
        </authorList>
    </citation>
    <scope>NUCLEOTIDE SEQUENCE</scope>
    <source>
        <strain evidence="1">DBVPG 5303</strain>
    </source>
</reference>
<proteinExistence type="predicted"/>
<name>A0ACC2XSB6_9TREE</name>
<sequence length="267" mass="28388">MSMMSREPTDKGVTLTEEQLAGIWAAAQCSPGSAGGGQPTNPPRAGGHIAGTSANYAMEETPMPWMGHDVDGYAEMGGLAGARGMVDGLGLNGRTATMKHSLPGFHEGDIGIDNTWFNPSPDAIPSFQSNPTHHLSNSADTQGTRPGLPFRQSSQEQIAHSGTSTQSRRDLMYHGMPLLDLLKELNVAAEIPRRTFSSAEDWISMSTASGLGGYPFLLDSNAESSLQGSTAEEQTQLSESEVLQPDLAPNDLWPRVTAIAPQVLLDK</sequence>